<accession>A0A0J6FSC1</accession>
<reference evidence="2" key="2">
    <citation type="journal article" date="2009" name="Genome Res.">
        <title>Comparative genomic analyses of the human fungal pathogens Coccidioides and their relatives.</title>
        <authorList>
            <person name="Sharpton T.J."/>
            <person name="Stajich J.E."/>
            <person name="Rounsley S.D."/>
            <person name="Gardner M.J."/>
            <person name="Wortman J.R."/>
            <person name="Jordar V.S."/>
            <person name="Maiti R."/>
            <person name="Kodira C.D."/>
            <person name="Neafsey D.E."/>
            <person name="Zeng Q."/>
            <person name="Hung C.-Y."/>
            <person name="McMahan C."/>
            <person name="Muszewska A."/>
            <person name="Grynberg M."/>
            <person name="Mandel M.A."/>
            <person name="Kellner E.M."/>
            <person name="Barker B.M."/>
            <person name="Galgiani J.N."/>
            <person name="Orbach M.J."/>
            <person name="Kirkland T.N."/>
            <person name="Cole G.T."/>
            <person name="Henn M.R."/>
            <person name="Birren B.W."/>
            <person name="Taylor J.W."/>
        </authorList>
    </citation>
    <scope>NUCLEOTIDE SEQUENCE [LARGE SCALE GENOMIC DNA]</scope>
    <source>
        <strain evidence="2">RMSCC 3488</strain>
    </source>
</reference>
<name>A0A0J6FSC1_COCPO</name>
<sequence length="177" mass="19287">MPTPVKSVNVPVENECAGMALEKGWSRRASWTVSLRNNKRTQTILLKKHAINPLFSRELPGAPWLKSTTSNMDEHPNQGSHPLKRFLKNMPSNGPGGGVLYPSQAGSISYPVTWVCLCFAGLLTCSISPRNTLPSCKNEEIALHDTIDSSNVGSVGPWCMAQRFLSCATHAVKSAIR</sequence>
<reference evidence="2" key="3">
    <citation type="journal article" date="2010" name="Genome Res.">
        <title>Population genomic sequencing of Coccidioides fungi reveals recent hybridization and transposon control.</title>
        <authorList>
            <person name="Neafsey D.E."/>
            <person name="Barker B.M."/>
            <person name="Sharpton T.J."/>
            <person name="Stajich J.E."/>
            <person name="Park D.J."/>
            <person name="Whiston E."/>
            <person name="Hung C.-Y."/>
            <person name="McMahan C."/>
            <person name="White J."/>
            <person name="Sykes S."/>
            <person name="Heiman D."/>
            <person name="Young S."/>
            <person name="Zeng Q."/>
            <person name="Abouelleil A."/>
            <person name="Aftuck L."/>
            <person name="Bessette D."/>
            <person name="Brown A."/>
            <person name="FitzGerald M."/>
            <person name="Lui A."/>
            <person name="Macdonald J.P."/>
            <person name="Priest M."/>
            <person name="Orbach M.J."/>
            <person name="Galgiani J.N."/>
            <person name="Kirkland T.N."/>
            <person name="Cole G.T."/>
            <person name="Birren B.W."/>
            <person name="Henn M.R."/>
            <person name="Taylor J.W."/>
            <person name="Rounsley S.D."/>
        </authorList>
    </citation>
    <scope>NUCLEOTIDE SEQUENCE [LARGE SCALE GENOMIC DNA]</scope>
    <source>
        <strain evidence="2">RMSCC 3488</strain>
    </source>
</reference>
<evidence type="ECO:0000313" key="1">
    <source>
        <dbReference type="EMBL" id="KMM71959.1"/>
    </source>
</evidence>
<gene>
    <name evidence="1" type="ORF">CPAG_08260</name>
</gene>
<dbReference type="VEuPathDB" id="FungiDB:CPAG_08260"/>
<dbReference type="AlphaFoldDB" id="A0A0J6FSC1"/>
<evidence type="ECO:0000313" key="2">
    <source>
        <dbReference type="Proteomes" id="UP000054567"/>
    </source>
</evidence>
<protein>
    <submittedName>
        <fullName evidence="1">Uncharacterized protein</fullName>
    </submittedName>
</protein>
<reference evidence="1 2" key="1">
    <citation type="submission" date="2007-06" db="EMBL/GenBank/DDBJ databases">
        <title>The Genome Sequence of Coccidioides posadasii RMSCC_3488.</title>
        <authorList>
            <consortium name="Coccidioides Genome Resources Consortium"/>
            <consortium name="The Broad Institute Genome Sequencing Platform"/>
            <person name="Henn M.R."/>
            <person name="Sykes S."/>
            <person name="Young S."/>
            <person name="Jaffe D."/>
            <person name="Berlin A."/>
            <person name="Alvarez P."/>
            <person name="Butler J."/>
            <person name="Gnerre S."/>
            <person name="Grabherr M."/>
            <person name="Mauceli E."/>
            <person name="Brockman W."/>
            <person name="Kodira C."/>
            <person name="Alvarado L."/>
            <person name="Zeng Q."/>
            <person name="Crawford M."/>
            <person name="Antoine C."/>
            <person name="Devon K."/>
            <person name="Galgiani J."/>
            <person name="Orsborn K."/>
            <person name="Lewis M.L."/>
            <person name="Nusbaum C."/>
            <person name="Galagan J."/>
            <person name="Birren B."/>
        </authorList>
    </citation>
    <scope>NUCLEOTIDE SEQUENCE [LARGE SCALE GENOMIC DNA]</scope>
    <source>
        <strain evidence="1 2">RMSCC 3488</strain>
    </source>
</reference>
<organism evidence="1 2">
    <name type="scientific">Coccidioides posadasii RMSCC 3488</name>
    <dbReference type="NCBI Taxonomy" id="454284"/>
    <lineage>
        <taxon>Eukaryota</taxon>
        <taxon>Fungi</taxon>
        <taxon>Dikarya</taxon>
        <taxon>Ascomycota</taxon>
        <taxon>Pezizomycotina</taxon>
        <taxon>Eurotiomycetes</taxon>
        <taxon>Eurotiomycetidae</taxon>
        <taxon>Onygenales</taxon>
        <taxon>Onygenaceae</taxon>
        <taxon>Coccidioides</taxon>
    </lineage>
</organism>
<dbReference type="Proteomes" id="UP000054567">
    <property type="component" value="Unassembled WGS sequence"/>
</dbReference>
<proteinExistence type="predicted"/>
<dbReference type="EMBL" id="DS268113">
    <property type="protein sequence ID" value="KMM71959.1"/>
    <property type="molecule type" value="Genomic_DNA"/>
</dbReference>